<protein>
    <submittedName>
        <fullName evidence="1">Oligopeptide/dipeptide ABC transporter ATPase</fullName>
    </submittedName>
</protein>
<organism evidence="1 2">
    <name type="scientific">Enterobacter cloacae</name>
    <dbReference type="NCBI Taxonomy" id="550"/>
    <lineage>
        <taxon>Bacteria</taxon>
        <taxon>Pseudomonadati</taxon>
        <taxon>Pseudomonadota</taxon>
        <taxon>Gammaproteobacteria</taxon>
        <taxon>Enterobacterales</taxon>
        <taxon>Enterobacteriaceae</taxon>
        <taxon>Enterobacter</taxon>
        <taxon>Enterobacter cloacae complex</taxon>
    </lineage>
</organism>
<evidence type="ECO:0000313" key="2">
    <source>
        <dbReference type="Proteomes" id="UP000255106"/>
    </source>
</evidence>
<gene>
    <name evidence="1" type="ORF">NCTC10005_06813</name>
</gene>
<dbReference type="EMBL" id="UGJB01000004">
    <property type="protein sequence ID" value="STQ13976.1"/>
    <property type="molecule type" value="Genomic_DNA"/>
</dbReference>
<reference evidence="1 2" key="1">
    <citation type="submission" date="2018-06" db="EMBL/GenBank/DDBJ databases">
        <authorList>
            <consortium name="Pathogen Informatics"/>
            <person name="Doyle S."/>
        </authorList>
    </citation>
    <scope>NUCLEOTIDE SEQUENCE [LARGE SCALE GENOMIC DNA]</scope>
    <source>
        <strain evidence="1 2">NCTC10005</strain>
    </source>
</reference>
<accession>A0A377M7H7</accession>
<name>A0A377M7H7_ENTCL</name>
<dbReference type="AlphaFoldDB" id="A0A377M7H7"/>
<sequence>MTTIPFKEATPVLRLQKLNVKFAGSPVSVLDGISLTVKAVKRWRWWGSPAAGKVSPP</sequence>
<proteinExistence type="predicted"/>
<dbReference type="Proteomes" id="UP000255106">
    <property type="component" value="Unassembled WGS sequence"/>
</dbReference>
<evidence type="ECO:0000313" key="1">
    <source>
        <dbReference type="EMBL" id="STQ13976.1"/>
    </source>
</evidence>